<protein>
    <recommendedName>
        <fullName evidence="2">MHD domain-containing protein</fullName>
    </recommendedName>
</protein>
<feature type="compositionally biased region" description="Polar residues" evidence="1">
    <location>
        <begin position="411"/>
        <end position="426"/>
    </location>
</feature>
<feature type="compositionally biased region" description="Basic residues" evidence="1">
    <location>
        <begin position="315"/>
        <end position="324"/>
    </location>
</feature>
<keyword evidence="4" id="KW-1185">Reference proteome</keyword>
<dbReference type="InterPro" id="IPR027267">
    <property type="entry name" value="AH/BAR_dom_sf"/>
</dbReference>
<dbReference type="SUPFAM" id="SSF103657">
    <property type="entry name" value="BAR/IMD domain-like"/>
    <property type="match status" value="1"/>
</dbReference>
<dbReference type="InterPro" id="IPR018808">
    <property type="entry name" value="Muniscin_C"/>
</dbReference>
<feature type="compositionally biased region" description="Low complexity" evidence="1">
    <location>
        <begin position="528"/>
        <end position="547"/>
    </location>
</feature>
<gene>
    <name evidence="3" type="ORF">RNJ44_03230</name>
</gene>
<dbReference type="InterPro" id="IPR049609">
    <property type="entry name" value="Syp1-like_MHD"/>
</dbReference>
<dbReference type="Proteomes" id="UP001623330">
    <property type="component" value="Unassembled WGS sequence"/>
</dbReference>
<sequence>MERNTYVDNILVNKEPYEATESIRIRLSQAKLLNTSVYVLMKDLSNLRRGYNQHLRKIIAENEDLDAVLKNQMTQSGVLTAEEMRNFTFDSLGEFRPVWKSLMSELKSDLNANTSFQRVLEEQVIEDLKNSVERNRNWGKSKQLHSKLSKIAVSLHRNRNGENIEHLRREWDAEIPVLFQIFELMDFERLNSIKDCLLKYQSGYTDYLLNGTNECETVMSEFLNFDPESEIQRFARDASQYNFQVNVSQTKSNTTGSSDTIRTPQMSPPTSNSGSTHSPRKQSIGSRLASSSTVLKHDIMHLHSTTSNDEESTKSTKKSQKLKSKVGSIFGRNKLKSKKSQSQLENSPSRPSVGHSHSSSSDIPSIKRKESSQSIQSRTSHKNIRDSIQNRSETQPLPVFDKNEPLPSPPVSDTASRSPAINSISQPPLKPVQKDKPLPNITPNSSPLPSGSSTLDPGNSASGVSQHRPLHIQAPKTNQTAPNQFVDLQHNIQSPPPQYSAVAKNTAPLSNNVSSSPVSKDMPPLNPTTRSSIISGNSITSSTRTSSENQQTMSMQPQLTGEILALKAQSTGSSSSKKTDQSLFQHLPDEFAKFGLNASIAEVINASFKDGVLQSSQLVGEIALNYVKNTVMNTPLPAGLELKIANSSKFNRVILNQAFMEKVGDDIFKVNPQFIDSRTLGAVKYSIDGPIVPITVHPVWKFEPHQASVVLTVKLSALVPEDISEMVLDDFMITVNISGAETTSALSKPPGTFNKDRKRITWKFKEPLVVKRNDVTKFIGRFMTEGQASEPENGVMAKFVIREHGNSNSGTIDVLGSATSLEVQEFDVENPFGGEWQLIRTNRTLTSGNYTATA</sequence>
<proteinExistence type="predicted"/>
<evidence type="ECO:0000259" key="2">
    <source>
        <dbReference type="PROSITE" id="PS51072"/>
    </source>
</evidence>
<dbReference type="EMBL" id="JBEVYD010000003">
    <property type="protein sequence ID" value="KAL3234468.1"/>
    <property type="molecule type" value="Genomic_DNA"/>
</dbReference>
<feature type="compositionally biased region" description="Low complexity" evidence="1">
    <location>
        <begin position="340"/>
        <end position="364"/>
    </location>
</feature>
<feature type="compositionally biased region" description="Low complexity" evidence="1">
    <location>
        <begin position="508"/>
        <end position="519"/>
    </location>
</feature>
<feature type="compositionally biased region" description="Polar residues" evidence="1">
    <location>
        <begin position="386"/>
        <end position="395"/>
    </location>
</feature>
<dbReference type="Gene3D" id="1.20.1270.60">
    <property type="entry name" value="Arfaptin homology (AH) domain/BAR domain"/>
    <property type="match status" value="1"/>
</dbReference>
<organism evidence="3 4">
    <name type="scientific">Nakaseomyces bracarensis</name>
    <dbReference type="NCBI Taxonomy" id="273131"/>
    <lineage>
        <taxon>Eukaryota</taxon>
        <taxon>Fungi</taxon>
        <taxon>Dikarya</taxon>
        <taxon>Ascomycota</taxon>
        <taxon>Saccharomycotina</taxon>
        <taxon>Saccharomycetes</taxon>
        <taxon>Saccharomycetales</taxon>
        <taxon>Saccharomycetaceae</taxon>
        <taxon>Nakaseomyces</taxon>
    </lineage>
</organism>
<feature type="compositionally biased region" description="Polar residues" evidence="1">
    <location>
        <begin position="441"/>
        <end position="465"/>
    </location>
</feature>
<dbReference type="CDD" id="cd07650">
    <property type="entry name" value="F-BAR_Syp1p_like"/>
    <property type="match status" value="1"/>
</dbReference>
<feature type="region of interest" description="Disordered" evidence="1">
    <location>
        <begin position="246"/>
        <end position="289"/>
    </location>
</feature>
<evidence type="ECO:0000313" key="4">
    <source>
        <dbReference type="Proteomes" id="UP001623330"/>
    </source>
</evidence>
<evidence type="ECO:0000256" key="1">
    <source>
        <dbReference type="SAM" id="MobiDB-lite"/>
    </source>
</evidence>
<feature type="region of interest" description="Disordered" evidence="1">
    <location>
        <begin position="508"/>
        <end position="555"/>
    </location>
</feature>
<feature type="region of interest" description="Disordered" evidence="1">
    <location>
        <begin position="302"/>
        <end position="467"/>
    </location>
</feature>
<dbReference type="CDD" id="cd09264">
    <property type="entry name" value="AP_Syp1_MHD"/>
    <property type="match status" value="1"/>
</dbReference>
<reference evidence="3 4" key="1">
    <citation type="submission" date="2024-05" db="EMBL/GenBank/DDBJ databases">
        <title>Long read based assembly of the Candida bracarensis genome reveals expanded adhesin content.</title>
        <authorList>
            <person name="Marcet-Houben M."/>
            <person name="Ksiezopolska E."/>
            <person name="Gabaldon T."/>
        </authorList>
    </citation>
    <scope>NUCLEOTIDE SEQUENCE [LARGE SCALE GENOMIC DNA]</scope>
    <source>
        <strain evidence="3 4">CBM6</strain>
    </source>
</reference>
<comment type="caution">
    <text evidence="3">The sequence shown here is derived from an EMBL/GenBank/DDBJ whole genome shotgun (WGS) entry which is preliminary data.</text>
</comment>
<feature type="domain" description="MHD" evidence="2">
    <location>
        <begin position="593"/>
        <end position="853"/>
    </location>
</feature>
<dbReference type="PROSITE" id="PS51072">
    <property type="entry name" value="MHD"/>
    <property type="match status" value="1"/>
</dbReference>
<accession>A0ABR4NZ38</accession>
<evidence type="ECO:0000313" key="3">
    <source>
        <dbReference type="EMBL" id="KAL3234468.1"/>
    </source>
</evidence>
<dbReference type="InterPro" id="IPR028565">
    <property type="entry name" value="MHD"/>
</dbReference>
<dbReference type="Pfam" id="PF10291">
    <property type="entry name" value="muHD"/>
    <property type="match status" value="1"/>
</dbReference>
<name>A0ABR4NZ38_9SACH</name>